<gene>
    <name evidence="2" type="ORF">PCOR1329_LOCUS49917</name>
</gene>
<feature type="compositionally biased region" description="Low complexity" evidence="1">
    <location>
        <begin position="467"/>
        <end position="484"/>
    </location>
</feature>
<comment type="caution">
    <text evidence="2">The sequence shown here is derived from an EMBL/GenBank/DDBJ whole genome shotgun (WGS) entry which is preliminary data.</text>
</comment>
<protein>
    <submittedName>
        <fullName evidence="2">Uncharacterized protein</fullName>
    </submittedName>
</protein>
<name>A0ABN9UQ07_9DINO</name>
<organism evidence="2 3">
    <name type="scientific">Prorocentrum cordatum</name>
    <dbReference type="NCBI Taxonomy" id="2364126"/>
    <lineage>
        <taxon>Eukaryota</taxon>
        <taxon>Sar</taxon>
        <taxon>Alveolata</taxon>
        <taxon>Dinophyceae</taxon>
        <taxon>Prorocentrales</taxon>
        <taxon>Prorocentraceae</taxon>
        <taxon>Prorocentrum</taxon>
    </lineage>
</organism>
<reference evidence="2" key="1">
    <citation type="submission" date="2023-10" db="EMBL/GenBank/DDBJ databases">
        <authorList>
            <person name="Chen Y."/>
            <person name="Shah S."/>
            <person name="Dougan E. K."/>
            <person name="Thang M."/>
            <person name="Chan C."/>
        </authorList>
    </citation>
    <scope>NUCLEOTIDE SEQUENCE [LARGE SCALE GENOMIC DNA]</scope>
</reference>
<feature type="compositionally biased region" description="Gly residues" evidence="1">
    <location>
        <begin position="487"/>
        <end position="496"/>
    </location>
</feature>
<keyword evidence="3" id="KW-1185">Reference proteome</keyword>
<feature type="compositionally biased region" description="Gly residues" evidence="1">
    <location>
        <begin position="505"/>
        <end position="517"/>
    </location>
</feature>
<feature type="compositionally biased region" description="Basic residues" evidence="1">
    <location>
        <begin position="524"/>
        <end position="535"/>
    </location>
</feature>
<dbReference type="Proteomes" id="UP001189429">
    <property type="component" value="Unassembled WGS sequence"/>
</dbReference>
<sequence>MKATFHVLYWEGGDPVSVSLKSHGAPSLCKQCDGVRRPWRFRLDNLFASIRSCGKEGGVFRKELVDFTCLSPCSAIRYDLRSFHHWLIDENTKALTEQNVLGTAIKVDRGLLDSRDCGVHTEDLRDGQWSQWLASHAAAMQQSAADRGGRCVALLLDQAGVELLTLDTGGAPAQRKRPCAPIAKVLLVLGGPSGIQPAVYQGMAEVLRRAQLEVLEIRLPGGLQHSNVVLADLLMGHDRGFLLPAVEDLLELGRQQYEEWRAAVQQHLAALRAEAMQGPAPLRQQLARLRGAPRQQPSVRRRDLDTQLRWTEVLLAPQPQERRELPPEQQLLELVAAHPHLLQQLQHLQPPHAEQQLAPAGACTRACASTCPASCSGCRLARLRPGRSGGRSATAAGGAGRAEHASGAGGGLGSGPARRGRGCSRVRHPVQRLRAGQAERPARRARRLVLRRVLAPVPRGGGRGGARSEPAARGVGAGTGQRPQPGGPRGPRGGLLRGAAARRWGGAGPPARGGGGATEERSRASGHRGPQARRPRGAEAGRRRRLGRLARAGVCRLRRGEAQRQGRRARRLVL</sequence>
<feature type="region of interest" description="Disordered" evidence="1">
    <location>
        <begin position="383"/>
        <end position="444"/>
    </location>
</feature>
<evidence type="ECO:0000256" key="1">
    <source>
        <dbReference type="SAM" id="MobiDB-lite"/>
    </source>
</evidence>
<accession>A0ABN9UQ07</accession>
<proteinExistence type="predicted"/>
<evidence type="ECO:0000313" key="2">
    <source>
        <dbReference type="EMBL" id="CAK0861155.1"/>
    </source>
</evidence>
<evidence type="ECO:0000313" key="3">
    <source>
        <dbReference type="Proteomes" id="UP001189429"/>
    </source>
</evidence>
<feature type="compositionally biased region" description="Basic residues" evidence="1">
    <location>
        <begin position="418"/>
        <end position="431"/>
    </location>
</feature>
<dbReference type="EMBL" id="CAUYUJ010016048">
    <property type="protein sequence ID" value="CAK0861155.1"/>
    <property type="molecule type" value="Genomic_DNA"/>
</dbReference>
<feature type="region of interest" description="Disordered" evidence="1">
    <location>
        <begin position="456"/>
        <end position="548"/>
    </location>
</feature>